<feature type="transmembrane region" description="Helical" evidence="1">
    <location>
        <begin position="12"/>
        <end position="34"/>
    </location>
</feature>
<accession>A0A2M8F9M3</accession>
<organism evidence="2 3">
    <name type="scientific">Candidatus Magasanikbacteria bacterium CG_4_9_14_0_2_um_filter_42_11</name>
    <dbReference type="NCBI Taxonomy" id="1974643"/>
    <lineage>
        <taxon>Bacteria</taxon>
        <taxon>Candidatus Magasanikiibacteriota</taxon>
    </lineage>
</organism>
<evidence type="ECO:0000256" key="1">
    <source>
        <dbReference type="SAM" id="Phobius"/>
    </source>
</evidence>
<dbReference type="EMBL" id="PFRH01000094">
    <property type="protein sequence ID" value="PJC52435.1"/>
    <property type="molecule type" value="Genomic_DNA"/>
</dbReference>
<keyword evidence="1" id="KW-0472">Membrane</keyword>
<evidence type="ECO:0000313" key="2">
    <source>
        <dbReference type="EMBL" id="PJC52435.1"/>
    </source>
</evidence>
<gene>
    <name evidence="2" type="ORF">CO030_02810</name>
</gene>
<keyword evidence="1" id="KW-1133">Transmembrane helix</keyword>
<comment type="caution">
    <text evidence="2">The sequence shown here is derived from an EMBL/GenBank/DDBJ whole genome shotgun (WGS) entry which is preliminary data.</text>
</comment>
<dbReference type="Proteomes" id="UP000231456">
    <property type="component" value="Unassembled WGS sequence"/>
</dbReference>
<proteinExistence type="predicted"/>
<keyword evidence="1" id="KW-0812">Transmembrane</keyword>
<dbReference type="AlphaFoldDB" id="A0A2M8F9M3"/>
<sequence>MDTSQKKSRGKLVFKILAAAIVAFFLFAVVRYLLEEVPDPEYTAVDRSAVEEDPGNVYPVGNALVTSYLDTLPSYTGNDPEGLMLATYSIGNNGSLTKKELGSDATYTKEMQNLDEHTFIWNFYADIFQGVSEFSYLKTFIINTDGIENSLASVRLDENNVWELYIDPVDALKDGKIFDEQDFVYSLVHEFGHLLTLNESQADPGIYYEDDCSTVLLQEGCVFEKSYYNQYFMTFWEGDMFDAWYNDVDGAGEDAAYYFAIDHPDDFLTNYSSTAPEEDIAEVFANFVLRDKPAATPTTVAEEKLVFFYQFSDLVDIRQTIRDNIEQLDPKFFTRPLIIK</sequence>
<evidence type="ECO:0000313" key="3">
    <source>
        <dbReference type="Proteomes" id="UP000231456"/>
    </source>
</evidence>
<name>A0A2M8F9M3_9BACT</name>
<reference evidence="3" key="1">
    <citation type="submission" date="2017-09" db="EMBL/GenBank/DDBJ databases">
        <title>Depth-based differentiation of microbial function through sediment-hosted aquifers and enrichment of novel symbionts in the deep terrestrial subsurface.</title>
        <authorList>
            <person name="Probst A.J."/>
            <person name="Ladd B."/>
            <person name="Jarett J.K."/>
            <person name="Geller-Mcgrath D.E."/>
            <person name="Sieber C.M.K."/>
            <person name="Emerson J.B."/>
            <person name="Anantharaman K."/>
            <person name="Thomas B.C."/>
            <person name="Malmstrom R."/>
            <person name="Stieglmeier M."/>
            <person name="Klingl A."/>
            <person name="Woyke T."/>
            <person name="Ryan C.M."/>
            <person name="Banfield J.F."/>
        </authorList>
    </citation>
    <scope>NUCLEOTIDE SEQUENCE [LARGE SCALE GENOMIC DNA]</scope>
</reference>
<protein>
    <submittedName>
        <fullName evidence="2">Uncharacterized protein</fullName>
    </submittedName>
</protein>